<sequence length="501" mass="56773">MERPGSQYCPEDTEFSLPEGVDLVGVESSRNKPVQYQRKKPASWKAAVKLVVINLFVCVLVLGYALVGSFVFLALENHRNVGSGIQVSASMSPVRRGTNLTTAILNSLQGDQIQQLKSDTVRNIWDITLNMNILYPDNWTKMTSEEVGNFQRFLVERIVTVVENATVQEVPYAWNFPRAFLFALTTLTTIGYGGIGPKTSSGKIATMIYAVFGIPIMLWYLSNVGSLLAKIARFVCARVCCCCCCREPSSSSTTSSASSSTRKVSDPYYSMKPVDGDLQRGPSKEEHLDDDRGGDEHRVSILFILILCVSVLLGYVCLGSYVVSKWEQWRFLDSFYFCFLTLTTISFGDSRAHKTGKLERFNQRTEWFCSFYILFGMALTSMFFNILHEEISHRFKRWKRHSATEHPVDQKETHPGNKGKRRPVENSYSVHFMNFSTNNPSASRNFTEETLLSNEMHTGRVMQEQHADKNGYDEDDMAVDYMSHPLPPPREVYSSHPVFPR</sequence>
<evidence type="ECO:0000256" key="3">
    <source>
        <dbReference type="ARBA" id="ARBA00022692"/>
    </source>
</evidence>
<evidence type="ECO:0000256" key="1">
    <source>
        <dbReference type="ARBA" id="ARBA00004141"/>
    </source>
</evidence>
<comment type="subcellular location">
    <subcellularLocation>
        <location evidence="1">Membrane</location>
        <topology evidence="1">Multi-pass membrane protein</topology>
    </subcellularLocation>
</comment>
<keyword evidence="2 8" id="KW-0813">Transport</keyword>
<feature type="region of interest" description="Disordered" evidence="9">
    <location>
        <begin position="247"/>
        <end position="293"/>
    </location>
</feature>
<keyword evidence="6 10" id="KW-0472">Membrane</keyword>
<dbReference type="Gene3D" id="1.10.287.70">
    <property type="match status" value="1"/>
</dbReference>
<evidence type="ECO:0000256" key="4">
    <source>
        <dbReference type="ARBA" id="ARBA00022989"/>
    </source>
</evidence>
<keyword evidence="3 8" id="KW-0812">Transmembrane</keyword>
<evidence type="ECO:0000256" key="7">
    <source>
        <dbReference type="ARBA" id="ARBA00023303"/>
    </source>
</evidence>
<feature type="domain" description="Potassium channel" evidence="11">
    <location>
        <begin position="310"/>
        <end position="389"/>
    </location>
</feature>
<comment type="caution">
    <text evidence="12">The sequence shown here is derived from an EMBL/GenBank/DDBJ whole genome shotgun (WGS) entry which is preliminary data.</text>
</comment>
<feature type="transmembrane region" description="Helical" evidence="10">
    <location>
        <begin position="207"/>
        <end position="229"/>
    </location>
</feature>
<evidence type="ECO:0000256" key="10">
    <source>
        <dbReference type="SAM" id="Phobius"/>
    </source>
</evidence>
<keyword evidence="5 8" id="KW-0406">Ion transport</keyword>
<evidence type="ECO:0000256" key="2">
    <source>
        <dbReference type="ARBA" id="ARBA00022448"/>
    </source>
</evidence>
<feature type="transmembrane region" description="Helical" evidence="10">
    <location>
        <begin position="301"/>
        <end position="323"/>
    </location>
</feature>
<feature type="domain" description="Potassium channel" evidence="11">
    <location>
        <begin position="168"/>
        <end position="229"/>
    </location>
</feature>
<organism evidence="12 13">
    <name type="scientific">Orchesella dallaii</name>
    <dbReference type="NCBI Taxonomy" id="48710"/>
    <lineage>
        <taxon>Eukaryota</taxon>
        <taxon>Metazoa</taxon>
        <taxon>Ecdysozoa</taxon>
        <taxon>Arthropoda</taxon>
        <taxon>Hexapoda</taxon>
        <taxon>Collembola</taxon>
        <taxon>Entomobryomorpha</taxon>
        <taxon>Entomobryoidea</taxon>
        <taxon>Orchesellidae</taxon>
        <taxon>Orchesellinae</taxon>
        <taxon>Orchesella</taxon>
    </lineage>
</organism>
<evidence type="ECO:0000256" key="8">
    <source>
        <dbReference type="RuleBase" id="RU003857"/>
    </source>
</evidence>
<feature type="compositionally biased region" description="Basic and acidic residues" evidence="9">
    <location>
        <begin position="274"/>
        <end position="293"/>
    </location>
</feature>
<protein>
    <recommendedName>
        <fullName evidence="11">Potassium channel domain-containing protein</fullName>
    </recommendedName>
</protein>
<evidence type="ECO:0000259" key="11">
    <source>
        <dbReference type="Pfam" id="PF07885"/>
    </source>
</evidence>
<feature type="transmembrane region" description="Helical" evidence="10">
    <location>
        <begin position="329"/>
        <end position="347"/>
    </location>
</feature>
<evidence type="ECO:0000256" key="6">
    <source>
        <dbReference type="ARBA" id="ARBA00023136"/>
    </source>
</evidence>
<dbReference type="PANTHER" id="PTHR11003:SF257">
    <property type="entry name" value="POTASSIUM CHANNEL DOMAIN-CONTAINING PROTEIN"/>
    <property type="match status" value="1"/>
</dbReference>
<feature type="transmembrane region" description="Helical" evidence="10">
    <location>
        <begin position="51"/>
        <end position="75"/>
    </location>
</feature>
<dbReference type="PRINTS" id="PR01333">
    <property type="entry name" value="2POREKCHANEL"/>
</dbReference>
<feature type="transmembrane region" description="Helical" evidence="10">
    <location>
        <begin position="179"/>
        <end position="195"/>
    </location>
</feature>
<keyword evidence="13" id="KW-1185">Reference proteome</keyword>
<feature type="region of interest" description="Disordered" evidence="9">
    <location>
        <begin position="402"/>
        <end position="423"/>
    </location>
</feature>
<dbReference type="SUPFAM" id="SSF81324">
    <property type="entry name" value="Voltage-gated potassium channels"/>
    <property type="match status" value="2"/>
</dbReference>
<feature type="transmembrane region" description="Helical" evidence="10">
    <location>
        <begin position="367"/>
        <end position="387"/>
    </location>
</feature>
<proteinExistence type="inferred from homology"/>
<feature type="compositionally biased region" description="Low complexity" evidence="9">
    <location>
        <begin position="247"/>
        <end position="262"/>
    </location>
</feature>
<gene>
    <name evidence="12" type="ORF">ODALV1_LOCUS3867</name>
</gene>
<comment type="similarity">
    <text evidence="8">Belongs to the two pore domain potassium channel (TC 1.A.1.8) family.</text>
</comment>
<dbReference type="Pfam" id="PF07885">
    <property type="entry name" value="Ion_trans_2"/>
    <property type="match status" value="2"/>
</dbReference>
<dbReference type="InterPro" id="IPR003280">
    <property type="entry name" value="2pore_dom_K_chnl"/>
</dbReference>
<dbReference type="PANTHER" id="PTHR11003">
    <property type="entry name" value="POTASSIUM CHANNEL, SUBFAMILY K"/>
    <property type="match status" value="1"/>
</dbReference>
<dbReference type="Proteomes" id="UP001642540">
    <property type="component" value="Unassembled WGS sequence"/>
</dbReference>
<feature type="compositionally biased region" description="Basic and acidic residues" evidence="9">
    <location>
        <begin position="402"/>
        <end position="415"/>
    </location>
</feature>
<reference evidence="12 13" key="1">
    <citation type="submission" date="2024-08" db="EMBL/GenBank/DDBJ databases">
        <authorList>
            <person name="Cucini C."/>
            <person name="Frati F."/>
        </authorList>
    </citation>
    <scope>NUCLEOTIDE SEQUENCE [LARGE SCALE GENOMIC DNA]</scope>
</reference>
<keyword evidence="4 10" id="KW-1133">Transmembrane helix</keyword>
<evidence type="ECO:0000256" key="5">
    <source>
        <dbReference type="ARBA" id="ARBA00023065"/>
    </source>
</evidence>
<dbReference type="EMBL" id="CAXLJM020000013">
    <property type="protein sequence ID" value="CAL8077636.1"/>
    <property type="molecule type" value="Genomic_DNA"/>
</dbReference>
<evidence type="ECO:0000256" key="9">
    <source>
        <dbReference type="SAM" id="MobiDB-lite"/>
    </source>
</evidence>
<dbReference type="InterPro" id="IPR013099">
    <property type="entry name" value="K_chnl_dom"/>
</dbReference>
<name>A0ABP1PU79_9HEXA</name>
<evidence type="ECO:0000313" key="13">
    <source>
        <dbReference type="Proteomes" id="UP001642540"/>
    </source>
</evidence>
<evidence type="ECO:0000313" key="12">
    <source>
        <dbReference type="EMBL" id="CAL8077636.1"/>
    </source>
</evidence>
<accession>A0ABP1PU79</accession>
<keyword evidence="7 8" id="KW-0407">Ion channel</keyword>